<organism evidence="2 3">
    <name type="scientific">Actinoallomurus oryzae</name>
    <dbReference type="NCBI Taxonomy" id="502180"/>
    <lineage>
        <taxon>Bacteria</taxon>
        <taxon>Bacillati</taxon>
        <taxon>Actinomycetota</taxon>
        <taxon>Actinomycetes</taxon>
        <taxon>Streptosporangiales</taxon>
        <taxon>Thermomonosporaceae</taxon>
        <taxon>Actinoallomurus</taxon>
    </lineage>
</organism>
<comment type="caution">
    <text evidence="2">The sequence shown here is derived from an EMBL/GenBank/DDBJ whole genome shotgun (WGS) entry which is preliminary data.</text>
</comment>
<name>A0ABP8R941_9ACTN</name>
<keyword evidence="3" id="KW-1185">Reference proteome</keyword>
<dbReference type="Proteomes" id="UP001500503">
    <property type="component" value="Unassembled WGS sequence"/>
</dbReference>
<protein>
    <recommendedName>
        <fullName evidence="4">PH domain-containing protein</fullName>
    </recommendedName>
</protein>
<evidence type="ECO:0000313" key="2">
    <source>
        <dbReference type="EMBL" id="GAA4521901.1"/>
    </source>
</evidence>
<keyword evidence="1" id="KW-1133">Transmembrane helix</keyword>
<evidence type="ECO:0008006" key="4">
    <source>
        <dbReference type="Google" id="ProtNLM"/>
    </source>
</evidence>
<sequence length="197" mass="21087">MTGGAFWSQPSGPPPATFPVTQLVVSAAEKRRVYAFTSIAVVLIFVLGLVGILTYQQQLGILGHTGPRAVAWTALPGIVLVVLLVSGVRRFNALRLRRRGHPASLTLSPAGLLIESAVYPLTLPWPEVVYIQPQGAGQCTVPALDPDQRQVLFFDLPAAQVAEAIGFHSGGRTTPRVVQVGQTSTGLRNLANTYKRI</sequence>
<reference evidence="3" key="1">
    <citation type="journal article" date="2019" name="Int. J. Syst. Evol. Microbiol.">
        <title>The Global Catalogue of Microorganisms (GCM) 10K type strain sequencing project: providing services to taxonomists for standard genome sequencing and annotation.</title>
        <authorList>
            <consortium name="The Broad Institute Genomics Platform"/>
            <consortium name="The Broad Institute Genome Sequencing Center for Infectious Disease"/>
            <person name="Wu L."/>
            <person name="Ma J."/>
        </authorList>
    </citation>
    <scope>NUCLEOTIDE SEQUENCE [LARGE SCALE GENOMIC DNA]</scope>
    <source>
        <strain evidence="3">JCM 17933</strain>
    </source>
</reference>
<evidence type="ECO:0000256" key="1">
    <source>
        <dbReference type="SAM" id="Phobius"/>
    </source>
</evidence>
<dbReference type="EMBL" id="BAABHF010000078">
    <property type="protein sequence ID" value="GAA4521901.1"/>
    <property type="molecule type" value="Genomic_DNA"/>
</dbReference>
<gene>
    <name evidence="2" type="ORF">GCM10023191_100770</name>
</gene>
<evidence type="ECO:0000313" key="3">
    <source>
        <dbReference type="Proteomes" id="UP001500503"/>
    </source>
</evidence>
<accession>A0ABP8R941</accession>
<feature type="transmembrane region" description="Helical" evidence="1">
    <location>
        <begin position="69"/>
        <end position="88"/>
    </location>
</feature>
<keyword evidence="1" id="KW-0472">Membrane</keyword>
<feature type="transmembrane region" description="Helical" evidence="1">
    <location>
        <begin position="33"/>
        <end position="57"/>
    </location>
</feature>
<keyword evidence="1" id="KW-0812">Transmembrane</keyword>
<proteinExistence type="predicted"/>